<evidence type="ECO:0000313" key="2">
    <source>
        <dbReference type="Proteomes" id="UP001519332"/>
    </source>
</evidence>
<reference evidence="1 2" key="1">
    <citation type="submission" date="2021-03" db="EMBL/GenBank/DDBJ databases">
        <title>Sequencing the genomes of 1000 actinobacteria strains.</title>
        <authorList>
            <person name="Klenk H.-P."/>
        </authorList>
    </citation>
    <scope>NUCLEOTIDE SEQUENCE [LARGE SCALE GENOMIC DNA]</scope>
    <source>
        <strain evidence="1 2">DSM 46670</strain>
    </source>
</reference>
<dbReference type="Gene3D" id="3.90.1200.10">
    <property type="match status" value="1"/>
</dbReference>
<accession>A0ABS4U0T6</accession>
<comment type="caution">
    <text evidence="1">The sequence shown here is derived from an EMBL/GenBank/DDBJ whole genome shotgun (WGS) entry which is preliminary data.</text>
</comment>
<dbReference type="SUPFAM" id="SSF56112">
    <property type="entry name" value="Protein kinase-like (PK-like)"/>
    <property type="match status" value="1"/>
</dbReference>
<evidence type="ECO:0008006" key="3">
    <source>
        <dbReference type="Google" id="ProtNLM"/>
    </source>
</evidence>
<dbReference type="InterPro" id="IPR011009">
    <property type="entry name" value="Kinase-like_dom_sf"/>
</dbReference>
<dbReference type="RefSeq" id="WP_209646905.1">
    <property type="nucleotide sequence ID" value="NZ_JAGINW010000001.1"/>
</dbReference>
<gene>
    <name evidence="1" type="ORF">JOF56_010658</name>
</gene>
<dbReference type="Proteomes" id="UP001519332">
    <property type="component" value="Unassembled WGS sequence"/>
</dbReference>
<sequence length="279" mass="30838">MHKVQDVGAPRMGRRHIWDDLTSEAMAAVTELTGPILRAASAPDGYTSQIAVRLDTESGPVFVKGMRQDRDDVWTQQREAAVNPYVVPLGPRMLWQVTAGGWDLIGFEHVDGRAVDHSPASPDLPLVVETLTALSRIRCPALTLKEASRRWGKYLDDRADGALFKGSALVHSDMNPSNMLTGETGTYLVDWPMATRGAPWIDAACWVVWLIFAGHTPHTAEQWAAKVPAWATACADALDLFAVAQARYWQETVDAHANKVTLKLREAASRWAIHRHVFP</sequence>
<proteinExistence type="predicted"/>
<organism evidence="1 2">
    <name type="scientific">Kibdelosporangium banguiense</name>
    <dbReference type="NCBI Taxonomy" id="1365924"/>
    <lineage>
        <taxon>Bacteria</taxon>
        <taxon>Bacillati</taxon>
        <taxon>Actinomycetota</taxon>
        <taxon>Actinomycetes</taxon>
        <taxon>Pseudonocardiales</taxon>
        <taxon>Pseudonocardiaceae</taxon>
        <taxon>Kibdelosporangium</taxon>
    </lineage>
</organism>
<protein>
    <recommendedName>
        <fullName evidence="3">Aminoglycoside phosphotransferase</fullName>
    </recommendedName>
</protein>
<name>A0ABS4U0T6_9PSEU</name>
<evidence type="ECO:0000313" key="1">
    <source>
        <dbReference type="EMBL" id="MBP2330273.1"/>
    </source>
</evidence>
<keyword evidence="2" id="KW-1185">Reference proteome</keyword>
<dbReference type="EMBL" id="JAGINW010000001">
    <property type="protein sequence ID" value="MBP2330273.1"/>
    <property type="molecule type" value="Genomic_DNA"/>
</dbReference>